<sequence>MAMKKKIALGTSAAALALVAGLGLAGGASAADSSSSDATTGTTQSAPAERGGPDGHRGGGREMASGLAEKLGVDESKLSDALDTFRKANKPTERPADGTKQDGTEPDRTAMDAALAKSLADSLGIEESKVTAALEELRADAQTERATEMKSKLDAAVGDGTLTQAEADAVTKAIEKGVIGGR</sequence>
<organism evidence="3 4">
    <name type="scientific">Paeniglutamicibacter kerguelensis</name>
    <dbReference type="NCBI Taxonomy" id="254788"/>
    <lineage>
        <taxon>Bacteria</taxon>
        <taxon>Bacillati</taxon>
        <taxon>Actinomycetota</taxon>
        <taxon>Actinomycetes</taxon>
        <taxon>Micrococcales</taxon>
        <taxon>Micrococcaceae</taxon>
        <taxon>Paeniglutamicibacter</taxon>
    </lineage>
</organism>
<accession>A0ABS4XGU4</accession>
<evidence type="ECO:0000256" key="2">
    <source>
        <dbReference type="SAM" id="SignalP"/>
    </source>
</evidence>
<dbReference type="EMBL" id="JAGIOF010000001">
    <property type="protein sequence ID" value="MBP2387618.1"/>
    <property type="molecule type" value="Genomic_DNA"/>
</dbReference>
<evidence type="ECO:0008006" key="5">
    <source>
        <dbReference type="Google" id="ProtNLM"/>
    </source>
</evidence>
<feature type="chain" id="PRO_5045953548" description="SHOCT domain-containing protein" evidence="2">
    <location>
        <begin position="31"/>
        <end position="182"/>
    </location>
</feature>
<comment type="caution">
    <text evidence="3">The sequence shown here is derived from an EMBL/GenBank/DDBJ whole genome shotgun (WGS) entry which is preliminary data.</text>
</comment>
<protein>
    <recommendedName>
        <fullName evidence="5">SHOCT domain-containing protein</fullName>
    </recommendedName>
</protein>
<feature type="signal peptide" evidence="2">
    <location>
        <begin position="1"/>
        <end position="30"/>
    </location>
</feature>
<proteinExistence type="predicted"/>
<dbReference type="RefSeq" id="WP_209999983.1">
    <property type="nucleotide sequence ID" value="NZ_BAAAJY010000001.1"/>
</dbReference>
<evidence type="ECO:0000256" key="1">
    <source>
        <dbReference type="SAM" id="MobiDB-lite"/>
    </source>
</evidence>
<feature type="compositionally biased region" description="Low complexity" evidence="1">
    <location>
        <begin position="26"/>
        <end position="43"/>
    </location>
</feature>
<feature type="region of interest" description="Disordered" evidence="1">
    <location>
        <begin position="26"/>
        <end position="111"/>
    </location>
</feature>
<evidence type="ECO:0000313" key="3">
    <source>
        <dbReference type="EMBL" id="MBP2387618.1"/>
    </source>
</evidence>
<name>A0ABS4XGU4_9MICC</name>
<feature type="compositionally biased region" description="Basic and acidic residues" evidence="1">
    <location>
        <begin position="71"/>
        <end position="110"/>
    </location>
</feature>
<feature type="compositionally biased region" description="Basic and acidic residues" evidence="1">
    <location>
        <begin position="51"/>
        <end position="60"/>
    </location>
</feature>
<reference evidence="3 4" key="1">
    <citation type="submission" date="2021-03" db="EMBL/GenBank/DDBJ databases">
        <title>Sequencing the genomes of 1000 actinobacteria strains.</title>
        <authorList>
            <person name="Klenk H.-P."/>
        </authorList>
    </citation>
    <scope>NUCLEOTIDE SEQUENCE [LARGE SCALE GENOMIC DNA]</scope>
    <source>
        <strain evidence="3 4">DSM 15797</strain>
    </source>
</reference>
<gene>
    <name evidence="3" type="ORF">JOF47_003129</name>
</gene>
<keyword evidence="4" id="KW-1185">Reference proteome</keyword>
<evidence type="ECO:0000313" key="4">
    <source>
        <dbReference type="Proteomes" id="UP001296993"/>
    </source>
</evidence>
<dbReference type="Proteomes" id="UP001296993">
    <property type="component" value="Unassembled WGS sequence"/>
</dbReference>
<keyword evidence="2" id="KW-0732">Signal</keyword>